<evidence type="ECO:0000313" key="3">
    <source>
        <dbReference type="EMBL" id="QQN52047.1"/>
    </source>
</evidence>
<reference evidence="3 4" key="1">
    <citation type="submission" date="2020-12" db="EMBL/GenBank/DDBJ databases">
        <title>FDA dAtabase for Regulatory Grade micrObial Sequences (FDA-ARGOS): Supporting development and validation of Infectious Disease Dx tests.</title>
        <authorList>
            <person name="Sproer C."/>
            <person name="Gronow S."/>
            <person name="Severitt S."/>
            <person name="Schroder I."/>
            <person name="Tallon L."/>
            <person name="Sadzewicz L."/>
            <person name="Zhao X."/>
            <person name="Boylan J."/>
            <person name="Ott S."/>
            <person name="Bowen H."/>
            <person name="Vavikolanu K."/>
            <person name="Mehta A."/>
            <person name="Aluvathingal J."/>
            <person name="Nadendla S."/>
            <person name="Lowell S."/>
            <person name="Myers T."/>
            <person name="Yan Y."/>
            <person name="Sichtig H."/>
        </authorList>
    </citation>
    <scope>NUCLEOTIDE SEQUENCE [LARGE SCALE GENOMIC DNA]</scope>
    <source>
        <strain evidence="3 4">FDAARGOS_1013</strain>
    </source>
</reference>
<keyword evidence="2" id="KW-1133">Transmembrane helix</keyword>
<keyword evidence="2" id="KW-0812">Transmembrane</keyword>
<organism evidence="3 4">
    <name type="scientific">Stutzerimonas balearica</name>
    <dbReference type="NCBI Taxonomy" id="74829"/>
    <lineage>
        <taxon>Bacteria</taxon>
        <taxon>Pseudomonadati</taxon>
        <taxon>Pseudomonadota</taxon>
        <taxon>Gammaproteobacteria</taxon>
        <taxon>Pseudomonadales</taxon>
        <taxon>Pseudomonadaceae</taxon>
        <taxon>Stutzerimonas</taxon>
    </lineage>
</organism>
<protein>
    <submittedName>
        <fullName evidence="3">DUF2946 domain-containing protein</fullName>
    </submittedName>
</protein>
<keyword evidence="2" id="KW-0472">Membrane</keyword>
<dbReference type="InterPro" id="IPR021333">
    <property type="entry name" value="DUF2946"/>
</dbReference>
<feature type="region of interest" description="Disordered" evidence="1">
    <location>
        <begin position="59"/>
        <end position="87"/>
    </location>
</feature>
<name>A0A9X7VA40_9GAMM</name>
<accession>A0A9X7VA40</accession>
<evidence type="ECO:0000256" key="2">
    <source>
        <dbReference type="SAM" id="Phobius"/>
    </source>
</evidence>
<feature type="transmembrane region" description="Helical" evidence="2">
    <location>
        <begin position="30"/>
        <end position="49"/>
    </location>
</feature>
<dbReference type="AlphaFoldDB" id="A0A9X7VA40"/>
<proteinExistence type="predicted"/>
<sequence>MRSSARFAKERFWATQGAVVKRRAYSTTSIWLGLFAMLMIHVGPLYSALQIAGRHAEPSMAAEHAGHGGHSMHAQAGHDPNASVHHRQARYGEPQWLAALELCGYCELLTLNPPLTLAVDLALPEHRPAHFEPLPVAPLVEAPRHSRGHPRAPPVFHA</sequence>
<dbReference type="Pfam" id="PF11162">
    <property type="entry name" value="DUF2946"/>
    <property type="match status" value="1"/>
</dbReference>
<gene>
    <name evidence="3" type="ORF">I6H70_06305</name>
</gene>
<dbReference type="EMBL" id="CP067013">
    <property type="protein sequence ID" value="QQN52047.1"/>
    <property type="molecule type" value="Genomic_DNA"/>
</dbReference>
<evidence type="ECO:0000256" key="1">
    <source>
        <dbReference type="SAM" id="MobiDB-lite"/>
    </source>
</evidence>
<dbReference type="Proteomes" id="UP000595933">
    <property type="component" value="Chromosome"/>
</dbReference>
<evidence type="ECO:0000313" key="4">
    <source>
        <dbReference type="Proteomes" id="UP000595933"/>
    </source>
</evidence>